<dbReference type="KEGG" id="hro:HELRODRAFT_182750"/>
<dbReference type="EMBL" id="KB097768">
    <property type="protein sequence ID" value="ESN90147.1"/>
    <property type="molecule type" value="Genomic_DNA"/>
</dbReference>
<dbReference type="AlphaFoldDB" id="T1FIP1"/>
<dbReference type="EnsemblMetazoa" id="HelroT182750">
    <property type="protein sequence ID" value="HelroP182750"/>
    <property type="gene ID" value="HelroG182750"/>
</dbReference>
<dbReference type="GeneID" id="20208690"/>
<sequence>MTSGGCCSDIWQVISLVKGMLTIDPATRWTADKVSKLKWIPELSEHLDDEEATKNRWQRCFDIFTDYSEFADSLSTFSQMQQIQQKHQNSVIFDEKKPPKKEFHIPSRNVLKKY</sequence>
<evidence type="ECO:0000313" key="2">
    <source>
        <dbReference type="EnsemblMetazoa" id="HelroP182750"/>
    </source>
</evidence>
<organism evidence="2 3">
    <name type="scientific">Helobdella robusta</name>
    <name type="common">Californian leech</name>
    <dbReference type="NCBI Taxonomy" id="6412"/>
    <lineage>
        <taxon>Eukaryota</taxon>
        <taxon>Metazoa</taxon>
        <taxon>Spiralia</taxon>
        <taxon>Lophotrochozoa</taxon>
        <taxon>Annelida</taxon>
        <taxon>Clitellata</taxon>
        <taxon>Hirudinea</taxon>
        <taxon>Rhynchobdellida</taxon>
        <taxon>Glossiphoniidae</taxon>
        <taxon>Helobdella</taxon>
    </lineage>
</organism>
<name>T1FIP1_HELRO</name>
<accession>T1FIP1</accession>
<reference evidence="3" key="1">
    <citation type="submission" date="2012-12" db="EMBL/GenBank/DDBJ databases">
        <authorList>
            <person name="Hellsten U."/>
            <person name="Grimwood J."/>
            <person name="Chapman J.A."/>
            <person name="Shapiro H."/>
            <person name="Aerts A."/>
            <person name="Otillar R.P."/>
            <person name="Terry A.Y."/>
            <person name="Boore J.L."/>
            <person name="Simakov O."/>
            <person name="Marletaz F."/>
            <person name="Cho S.-J."/>
            <person name="Edsinger-Gonzales E."/>
            <person name="Havlak P."/>
            <person name="Kuo D.-H."/>
            <person name="Larsson T."/>
            <person name="Lv J."/>
            <person name="Arendt D."/>
            <person name="Savage R."/>
            <person name="Osoegawa K."/>
            <person name="de Jong P."/>
            <person name="Lindberg D.R."/>
            <person name="Seaver E.C."/>
            <person name="Weisblat D.A."/>
            <person name="Putnam N.H."/>
            <person name="Grigoriev I.V."/>
            <person name="Rokhsar D.S."/>
        </authorList>
    </citation>
    <scope>NUCLEOTIDE SEQUENCE</scope>
</reference>
<dbReference type="InParanoid" id="T1FIP1"/>
<dbReference type="Proteomes" id="UP000015101">
    <property type="component" value="Unassembled WGS sequence"/>
</dbReference>
<evidence type="ECO:0000313" key="1">
    <source>
        <dbReference type="EMBL" id="ESN90147.1"/>
    </source>
</evidence>
<gene>
    <name evidence="2" type="primary">20208690</name>
    <name evidence="1" type="ORF">HELRODRAFT_182750</name>
</gene>
<reference evidence="1 3" key="2">
    <citation type="journal article" date="2013" name="Nature">
        <title>Insights into bilaterian evolution from three spiralian genomes.</title>
        <authorList>
            <person name="Simakov O."/>
            <person name="Marletaz F."/>
            <person name="Cho S.J."/>
            <person name="Edsinger-Gonzales E."/>
            <person name="Havlak P."/>
            <person name="Hellsten U."/>
            <person name="Kuo D.H."/>
            <person name="Larsson T."/>
            <person name="Lv J."/>
            <person name="Arendt D."/>
            <person name="Savage R."/>
            <person name="Osoegawa K."/>
            <person name="de Jong P."/>
            <person name="Grimwood J."/>
            <person name="Chapman J.A."/>
            <person name="Shapiro H."/>
            <person name="Aerts A."/>
            <person name="Otillar R.P."/>
            <person name="Terry A.Y."/>
            <person name="Boore J.L."/>
            <person name="Grigoriev I.V."/>
            <person name="Lindberg D.R."/>
            <person name="Seaver E.C."/>
            <person name="Weisblat D.A."/>
            <person name="Putnam N.H."/>
            <person name="Rokhsar D.S."/>
        </authorList>
    </citation>
    <scope>NUCLEOTIDE SEQUENCE</scope>
</reference>
<reference evidence="2" key="3">
    <citation type="submission" date="2015-06" db="UniProtKB">
        <authorList>
            <consortium name="EnsemblMetazoa"/>
        </authorList>
    </citation>
    <scope>IDENTIFICATION</scope>
</reference>
<evidence type="ECO:0008006" key="4">
    <source>
        <dbReference type="Google" id="ProtNLM"/>
    </source>
</evidence>
<protein>
    <recommendedName>
        <fullName evidence="4">Protein kinase domain-containing protein</fullName>
    </recommendedName>
</protein>
<dbReference type="HOGENOM" id="CLU_2123759_0_0_1"/>
<evidence type="ECO:0000313" key="3">
    <source>
        <dbReference type="Proteomes" id="UP000015101"/>
    </source>
</evidence>
<proteinExistence type="predicted"/>
<dbReference type="EMBL" id="AMQM01008361">
    <property type="status" value="NOT_ANNOTATED_CDS"/>
    <property type="molecule type" value="Genomic_DNA"/>
</dbReference>
<dbReference type="RefSeq" id="XP_009031724.1">
    <property type="nucleotide sequence ID" value="XM_009033476.1"/>
</dbReference>
<dbReference type="CTD" id="20208690"/>
<keyword evidence="3" id="KW-1185">Reference proteome</keyword>